<dbReference type="SMART" id="SM00020">
    <property type="entry name" value="Tryp_SPc"/>
    <property type="match status" value="1"/>
</dbReference>
<comment type="caution">
    <text evidence="6">The sequence shown here is derived from an EMBL/GenBank/DDBJ whole genome shotgun (WGS) entry which is preliminary data.</text>
</comment>
<dbReference type="FunFam" id="2.40.10.10:FF:000068">
    <property type="entry name" value="transmembrane protease serine 2"/>
    <property type="match status" value="1"/>
</dbReference>
<evidence type="ECO:0000256" key="3">
    <source>
        <dbReference type="ARBA" id="ARBA00023157"/>
    </source>
</evidence>
<dbReference type="Pfam" id="PF13306">
    <property type="entry name" value="LRR_5"/>
    <property type="match status" value="2"/>
</dbReference>
<dbReference type="Pfam" id="PF00089">
    <property type="entry name" value="Trypsin"/>
    <property type="match status" value="1"/>
</dbReference>
<dbReference type="EMBL" id="WJQU01000002">
    <property type="protein sequence ID" value="KAJ6642104.1"/>
    <property type="molecule type" value="Genomic_DNA"/>
</dbReference>
<evidence type="ECO:0000259" key="5">
    <source>
        <dbReference type="PROSITE" id="PS50240"/>
    </source>
</evidence>
<dbReference type="OrthoDB" id="2013775at2759"/>
<keyword evidence="7" id="KW-1185">Reference proteome</keyword>
<proteinExistence type="inferred from homology"/>
<evidence type="ECO:0000256" key="1">
    <source>
        <dbReference type="ARBA" id="ARBA00022614"/>
    </source>
</evidence>
<dbReference type="InterPro" id="IPR001611">
    <property type="entry name" value="Leu-rich_rpt"/>
</dbReference>
<dbReference type="PRINTS" id="PR00722">
    <property type="entry name" value="CHYMOTRYPSIN"/>
</dbReference>
<evidence type="ECO:0000313" key="7">
    <source>
        <dbReference type="Proteomes" id="UP001151699"/>
    </source>
</evidence>
<sequence>MLKVKLNDLITLVGVALCILQIYRVNGLNCGRVKLMREVIRNGNKTVRGEWPFIAALFEVNPVQYICGGTVISNKHVLTAAHCIEKKYTSDKLPPERLEVRLGAFNISVPQEMGSVRMNVSKIFVHPDWKPYSKSFDGDIAVLLLSESVAVSNFIQPICLPANDDIIDGTTIDVHGTVVGWGLANRTVHEDIPRKLVAEALNSSECFREDSGIIGSLSSRSFCARSRDSIPMKGDSGGGFFVASISTWVQYGVVSFIRPNSTGHSHSDMLSAYTNVKSFKEWIANVVIESDGEVGEATMKVDLPSICGYEVSLNLGYVCEVNDLIIRSAHVEISSVHGSHSEGKGNDDVRALSFSGKYLVSLPIGVGTFFKNLKHLKIGVFQSPSLRLKYMLRSSFKNMTNLVKLFVFDNDIEALDSDCLRDLPNLEMFCLLNNRITTLKEKFFFYNEKLHEISLSGNRIENLPKNIFERNYELKSLYLERNSLRAVDEAIFKTNTKLFYVNLSENKLEFLPPRLFENNLLLRTLLLRANSLAMLDHRIFSRNINLEEVDLTVNQVAALPYNLFVNNLLLQSADFSNNSIRMVDERIFETNIDLRHVNLSTNLLEIFPKNIFKNNLRLVTVLLDNNLLTTTDESTFESNEQLQTVSLSSNPLESFKMNLFEKNYMLRHLLLENISFTTLDEFSFEMSTSFELVALSSNGIKSLPKNVFKNMSSLSTLFVGKNSLKTLDEEIFQSNGYLSNLNLFSNELESLPKNLLKNNVFLSLISLDKNHLKTIDEELFAGNVYLKYVSLSSNQLEELPRNLFRNNLLLHMVNVSNNFLKEIDENIFERNMLIRIVSFSSNKLEYLPADLFKNNFLLGLAYFEKNSLKVIDSNFSYVKNLQIISFHGNPCTNMTYVTKGSYKEPLTYSLTELQSILRSHCNSTNLPI</sequence>
<dbReference type="SMART" id="SM00369">
    <property type="entry name" value="LRR_TYP"/>
    <property type="match status" value="13"/>
</dbReference>
<evidence type="ECO:0000256" key="4">
    <source>
        <dbReference type="ARBA" id="ARBA00024195"/>
    </source>
</evidence>
<dbReference type="PROSITE" id="PS50240">
    <property type="entry name" value="TRYPSIN_DOM"/>
    <property type="match status" value="1"/>
</dbReference>
<evidence type="ECO:0000256" key="2">
    <source>
        <dbReference type="ARBA" id="ARBA00022737"/>
    </source>
</evidence>
<dbReference type="Gene3D" id="3.80.10.10">
    <property type="entry name" value="Ribonuclease Inhibitor"/>
    <property type="match status" value="2"/>
</dbReference>
<dbReference type="SUPFAM" id="SSF50494">
    <property type="entry name" value="Trypsin-like serine proteases"/>
    <property type="match status" value="1"/>
</dbReference>
<dbReference type="InterPro" id="IPR009003">
    <property type="entry name" value="Peptidase_S1_PA"/>
</dbReference>
<name>A0A9Q0S2G5_9DIPT</name>
<dbReference type="PROSITE" id="PS00134">
    <property type="entry name" value="TRYPSIN_HIS"/>
    <property type="match status" value="1"/>
</dbReference>
<dbReference type="PANTHER" id="PTHR45712">
    <property type="entry name" value="AGAP008170-PA"/>
    <property type="match status" value="1"/>
</dbReference>
<dbReference type="InterPro" id="IPR043504">
    <property type="entry name" value="Peptidase_S1_PA_chymotrypsin"/>
</dbReference>
<comment type="similarity">
    <text evidence="4">Belongs to the peptidase S1 family. CLIP subfamily.</text>
</comment>
<dbReference type="AlphaFoldDB" id="A0A9Q0S2G5"/>
<reference evidence="6" key="1">
    <citation type="submission" date="2022-07" db="EMBL/GenBank/DDBJ databases">
        <authorList>
            <person name="Trinca V."/>
            <person name="Uliana J.V.C."/>
            <person name="Torres T.T."/>
            <person name="Ward R.J."/>
            <person name="Monesi N."/>
        </authorList>
    </citation>
    <scope>NUCLEOTIDE SEQUENCE</scope>
    <source>
        <strain evidence="6">HSMRA1968</strain>
        <tissue evidence="6">Whole embryos</tissue>
    </source>
</reference>
<gene>
    <name evidence="6" type="primary">Gp5</name>
    <name evidence="6" type="ORF">Bhyg_07050</name>
</gene>
<dbReference type="PROSITE" id="PS51450">
    <property type="entry name" value="LRR"/>
    <property type="match status" value="1"/>
</dbReference>
<dbReference type="InterPro" id="IPR001254">
    <property type="entry name" value="Trypsin_dom"/>
</dbReference>
<feature type="domain" description="Peptidase S1" evidence="5">
    <location>
        <begin position="40"/>
        <end position="288"/>
    </location>
</feature>
<dbReference type="Proteomes" id="UP001151699">
    <property type="component" value="Chromosome B"/>
</dbReference>
<dbReference type="InterPro" id="IPR001314">
    <property type="entry name" value="Peptidase_S1A"/>
</dbReference>
<dbReference type="CDD" id="cd00190">
    <property type="entry name" value="Tryp_SPc"/>
    <property type="match status" value="1"/>
</dbReference>
<keyword evidence="2" id="KW-0677">Repeat</keyword>
<dbReference type="InterPro" id="IPR050333">
    <property type="entry name" value="SLRP"/>
</dbReference>
<organism evidence="6 7">
    <name type="scientific">Pseudolycoriella hygida</name>
    <dbReference type="NCBI Taxonomy" id="35572"/>
    <lineage>
        <taxon>Eukaryota</taxon>
        <taxon>Metazoa</taxon>
        <taxon>Ecdysozoa</taxon>
        <taxon>Arthropoda</taxon>
        <taxon>Hexapoda</taxon>
        <taxon>Insecta</taxon>
        <taxon>Pterygota</taxon>
        <taxon>Neoptera</taxon>
        <taxon>Endopterygota</taxon>
        <taxon>Diptera</taxon>
        <taxon>Nematocera</taxon>
        <taxon>Sciaroidea</taxon>
        <taxon>Sciaridae</taxon>
        <taxon>Pseudolycoriella</taxon>
    </lineage>
</organism>
<dbReference type="Pfam" id="PF13855">
    <property type="entry name" value="LRR_8"/>
    <property type="match status" value="1"/>
</dbReference>
<protein>
    <submittedName>
        <fullName evidence="6">Platelet glycoprotein V</fullName>
    </submittedName>
</protein>
<dbReference type="InterPro" id="IPR032675">
    <property type="entry name" value="LRR_dom_sf"/>
</dbReference>
<dbReference type="InterPro" id="IPR018114">
    <property type="entry name" value="TRYPSIN_HIS"/>
</dbReference>
<keyword evidence="3" id="KW-1015">Disulfide bond</keyword>
<dbReference type="SUPFAM" id="SSF52058">
    <property type="entry name" value="L domain-like"/>
    <property type="match status" value="2"/>
</dbReference>
<dbReference type="Gene3D" id="2.40.10.10">
    <property type="entry name" value="Trypsin-like serine proteases"/>
    <property type="match status" value="1"/>
</dbReference>
<dbReference type="GO" id="GO:0004252">
    <property type="term" value="F:serine-type endopeptidase activity"/>
    <property type="evidence" value="ECO:0007669"/>
    <property type="project" value="InterPro"/>
</dbReference>
<keyword evidence="1" id="KW-0433">Leucine-rich repeat</keyword>
<dbReference type="GO" id="GO:0006508">
    <property type="term" value="P:proteolysis"/>
    <property type="evidence" value="ECO:0007669"/>
    <property type="project" value="InterPro"/>
</dbReference>
<dbReference type="InterPro" id="IPR026906">
    <property type="entry name" value="LRR_5"/>
</dbReference>
<accession>A0A9Q0S2G5</accession>
<dbReference type="PANTHER" id="PTHR45712:SF22">
    <property type="entry name" value="INSULIN-LIKE GROWTH FACTOR-BINDING PROTEIN COMPLEX ACID LABILE SUBUNIT"/>
    <property type="match status" value="1"/>
</dbReference>
<evidence type="ECO:0000313" key="6">
    <source>
        <dbReference type="EMBL" id="KAJ6642104.1"/>
    </source>
</evidence>
<dbReference type="InterPro" id="IPR003591">
    <property type="entry name" value="Leu-rich_rpt_typical-subtyp"/>
</dbReference>